<dbReference type="AlphaFoldDB" id="A0A0F4KR80"/>
<dbReference type="Pfam" id="PF22564">
    <property type="entry name" value="HAAS"/>
    <property type="match status" value="1"/>
</dbReference>
<feature type="transmembrane region" description="Helical" evidence="1">
    <location>
        <begin position="95"/>
        <end position="116"/>
    </location>
</feature>
<dbReference type="PATRIC" id="fig|1218508.4.peg.871"/>
<keyword evidence="1" id="KW-0812">Transmembrane</keyword>
<dbReference type="OrthoDB" id="2242293at2"/>
<feature type="transmembrane region" description="Helical" evidence="1">
    <location>
        <begin position="123"/>
        <end position="143"/>
    </location>
</feature>
<evidence type="ECO:0000256" key="1">
    <source>
        <dbReference type="SAM" id="Phobius"/>
    </source>
</evidence>
<accession>A0A0F4KR80</accession>
<reference evidence="2 3" key="1">
    <citation type="submission" date="2014-12" db="EMBL/GenBank/DDBJ databases">
        <title>Comparative genomics of the lactic acid bacteria isolated from the honey bee gut.</title>
        <authorList>
            <person name="Ellegaard K.M."/>
            <person name="Tamarit D."/>
            <person name="Javelind E."/>
            <person name="Olofsson T."/>
            <person name="Andersson S.G."/>
            <person name="Vasquez A."/>
        </authorList>
    </citation>
    <scope>NUCLEOTIDE SEQUENCE [LARGE SCALE GENOMIC DNA]</scope>
    <source>
        <strain evidence="2 3">Hon2</strain>
    </source>
</reference>
<comment type="caution">
    <text evidence="2">The sequence shown here is derived from an EMBL/GenBank/DDBJ whole genome shotgun (WGS) entry which is preliminary data.</text>
</comment>
<dbReference type="RefSeq" id="WP_045922765.1">
    <property type="nucleotide sequence ID" value="NZ_JBHTHW010000008.1"/>
</dbReference>
<sequence>MTSVVNEYLRELKFYLTGMDKKEKENVLNFYQEILLDSQVKSRPDLINQFGEPKQLARKILANYSINGNYEVDTDVNNGKKKSTKLSTDLQSIKWIILGLASVPLGVPLLIIIFAFMLVLGIFLAVIIGVVLAFFSAAILIMYKAFPLIFGSNWAVGCFYFGSSLAFVILILILVPLIFSVIRFLISLMTKFSKKIGRHVFTENFYKVKDR</sequence>
<dbReference type="STRING" id="1218508.JG29_08930"/>
<keyword evidence="1" id="KW-1133">Transmembrane helix</keyword>
<evidence type="ECO:0000313" key="2">
    <source>
        <dbReference type="EMBL" id="KJY48494.1"/>
    </source>
</evidence>
<keyword evidence="3" id="KW-1185">Reference proteome</keyword>
<keyword evidence="1" id="KW-0472">Membrane</keyword>
<evidence type="ECO:0008006" key="4">
    <source>
        <dbReference type="Google" id="ProtNLM"/>
    </source>
</evidence>
<organism evidence="2 3">
    <name type="scientific">Bombilactobacillus mellis</name>
    <dbReference type="NCBI Taxonomy" id="1218508"/>
    <lineage>
        <taxon>Bacteria</taxon>
        <taxon>Bacillati</taxon>
        <taxon>Bacillota</taxon>
        <taxon>Bacilli</taxon>
        <taxon>Lactobacillales</taxon>
        <taxon>Lactobacillaceae</taxon>
        <taxon>Bombilactobacillus</taxon>
    </lineage>
</organism>
<dbReference type="Proteomes" id="UP000033695">
    <property type="component" value="Unassembled WGS sequence"/>
</dbReference>
<gene>
    <name evidence="2" type="ORF">JG29_08930</name>
</gene>
<dbReference type="EMBL" id="JXBZ01000008">
    <property type="protein sequence ID" value="KJY48494.1"/>
    <property type="molecule type" value="Genomic_DNA"/>
</dbReference>
<feature type="transmembrane region" description="Helical" evidence="1">
    <location>
        <begin position="163"/>
        <end position="186"/>
    </location>
</feature>
<proteinExistence type="predicted"/>
<protein>
    <recommendedName>
        <fullName evidence="4">DUF1700 domain-containing protein</fullName>
    </recommendedName>
</protein>
<dbReference type="HOGENOM" id="CLU_080365_3_0_9"/>
<evidence type="ECO:0000313" key="3">
    <source>
        <dbReference type="Proteomes" id="UP000033695"/>
    </source>
</evidence>
<name>A0A0F4KR80_9LACO</name>